<feature type="transmembrane region" description="Helical" evidence="1">
    <location>
        <begin position="12"/>
        <end position="31"/>
    </location>
</feature>
<keyword evidence="4" id="KW-1185">Reference proteome</keyword>
<feature type="domain" description="SHOCT" evidence="2">
    <location>
        <begin position="57"/>
        <end position="82"/>
    </location>
</feature>
<keyword evidence="1" id="KW-0812">Transmembrane</keyword>
<evidence type="ECO:0000313" key="4">
    <source>
        <dbReference type="Proteomes" id="UP000095488"/>
    </source>
</evidence>
<keyword evidence="1" id="KW-1133">Transmembrane helix</keyword>
<dbReference type="Pfam" id="PF09851">
    <property type="entry name" value="SHOCT"/>
    <property type="match status" value="1"/>
</dbReference>
<dbReference type="InterPro" id="IPR018649">
    <property type="entry name" value="SHOCT"/>
</dbReference>
<name>A0ABP2AW84_SARVE</name>
<keyword evidence="1" id="KW-0472">Membrane</keyword>
<sequence length="84" mass="9737">MMMYYGNGIIGNGMTIFIIVLVILVGVYFIVKLSMNSNNKKDMTNESNNTNNVNRNAMNILDERYVRGEISEEEYAHKKEQLRK</sequence>
<evidence type="ECO:0000313" key="3">
    <source>
        <dbReference type="EMBL" id="CUO20278.1"/>
    </source>
</evidence>
<dbReference type="Proteomes" id="UP000095488">
    <property type="component" value="Unassembled WGS sequence"/>
</dbReference>
<proteinExistence type="predicted"/>
<dbReference type="EMBL" id="CYZR01000009">
    <property type="protein sequence ID" value="CUO20278.1"/>
    <property type="molecule type" value="Genomic_DNA"/>
</dbReference>
<accession>A0ABP2AW84</accession>
<comment type="caution">
    <text evidence="3">The sequence shown here is derived from an EMBL/GenBank/DDBJ whole genome shotgun (WGS) entry which is preliminary data.</text>
</comment>
<gene>
    <name evidence="3" type="ORF">ERS852473_02189</name>
</gene>
<evidence type="ECO:0000256" key="1">
    <source>
        <dbReference type="SAM" id="Phobius"/>
    </source>
</evidence>
<evidence type="ECO:0000259" key="2">
    <source>
        <dbReference type="Pfam" id="PF09851"/>
    </source>
</evidence>
<organism evidence="3 4">
    <name type="scientific">Sarcina ventriculi</name>
    <name type="common">Clostridium ventriculi</name>
    <dbReference type="NCBI Taxonomy" id="1267"/>
    <lineage>
        <taxon>Bacteria</taxon>
        <taxon>Bacillati</taxon>
        <taxon>Bacillota</taxon>
        <taxon>Clostridia</taxon>
        <taxon>Eubacteriales</taxon>
        <taxon>Clostridiaceae</taxon>
        <taxon>Sarcina</taxon>
    </lineage>
</organism>
<protein>
    <submittedName>
        <fullName evidence="3">Predicted membrane protein (DUF2078)</fullName>
    </submittedName>
</protein>
<dbReference type="RefSeq" id="WP_055260174.1">
    <property type="nucleotide sequence ID" value="NZ_BCMV01000027.1"/>
</dbReference>
<reference evidence="3 4" key="1">
    <citation type="submission" date="2015-09" db="EMBL/GenBank/DDBJ databases">
        <authorList>
            <consortium name="Pathogen Informatics"/>
            <person name="Wu L."/>
            <person name="Ma J."/>
        </authorList>
    </citation>
    <scope>NUCLEOTIDE SEQUENCE [LARGE SCALE GENOMIC DNA]</scope>
    <source>
        <strain evidence="3 4">2789STDY5834858</strain>
    </source>
</reference>